<dbReference type="SUPFAM" id="SSF46626">
    <property type="entry name" value="Cytochrome c"/>
    <property type="match status" value="1"/>
</dbReference>
<feature type="signal peptide" evidence="2">
    <location>
        <begin position="1"/>
        <end position="17"/>
    </location>
</feature>
<reference evidence="4" key="1">
    <citation type="submission" date="2016-10" db="EMBL/GenBank/DDBJ databases">
        <authorList>
            <person name="Varghese N."/>
            <person name="Submissions S."/>
        </authorList>
    </citation>
    <scope>NUCLEOTIDE SEQUENCE [LARGE SCALE GENOMIC DNA]</scope>
    <source>
        <strain evidence="4">BL36</strain>
    </source>
</reference>
<dbReference type="GO" id="GO:0020037">
    <property type="term" value="F:heme binding"/>
    <property type="evidence" value="ECO:0007669"/>
    <property type="project" value="InterPro"/>
</dbReference>
<feature type="region of interest" description="Disordered" evidence="1">
    <location>
        <begin position="26"/>
        <end position="49"/>
    </location>
</feature>
<dbReference type="Proteomes" id="UP000199048">
    <property type="component" value="Unassembled WGS sequence"/>
</dbReference>
<dbReference type="AlphaFoldDB" id="A0A1I4JYF7"/>
<evidence type="ECO:0000313" key="4">
    <source>
        <dbReference type="Proteomes" id="UP000199048"/>
    </source>
</evidence>
<dbReference type="Gene3D" id="1.10.760.10">
    <property type="entry name" value="Cytochrome c-like domain"/>
    <property type="match status" value="1"/>
</dbReference>
<dbReference type="InterPro" id="IPR036909">
    <property type="entry name" value="Cyt_c-like_dom_sf"/>
</dbReference>
<protein>
    <submittedName>
        <fullName evidence="3">Sulfite dehydrogenase (Cytochrome) subunit SorB</fullName>
    </submittedName>
</protein>
<organism evidence="3 4">
    <name type="scientific">Methylobacterium pseudosasicola</name>
    <dbReference type="NCBI Taxonomy" id="582667"/>
    <lineage>
        <taxon>Bacteria</taxon>
        <taxon>Pseudomonadati</taxon>
        <taxon>Pseudomonadota</taxon>
        <taxon>Alphaproteobacteria</taxon>
        <taxon>Hyphomicrobiales</taxon>
        <taxon>Methylobacteriaceae</taxon>
        <taxon>Methylobacterium</taxon>
    </lineage>
</organism>
<gene>
    <name evidence="3" type="ORF">SAMN05192568_100949</name>
</gene>
<evidence type="ECO:0000256" key="1">
    <source>
        <dbReference type="SAM" id="MobiDB-lite"/>
    </source>
</evidence>
<dbReference type="GO" id="GO:0009055">
    <property type="term" value="F:electron transfer activity"/>
    <property type="evidence" value="ECO:0007669"/>
    <property type="project" value="InterPro"/>
</dbReference>
<sequence length="108" mass="11151">MRALLLGSLGASLIAGAALSAPRSYAVPDPSAQLKTPKDGEGGSQGPGFAAAQANCQTCHSVDYIATQPPGRGKAFWDAEVTKMIKVYHAPIDEADGRAIAAYLADTY</sequence>
<feature type="chain" id="PRO_5011676309" evidence="2">
    <location>
        <begin position="18"/>
        <end position="108"/>
    </location>
</feature>
<keyword evidence="4" id="KW-1185">Reference proteome</keyword>
<evidence type="ECO:0000313" key="3">
    <source>
        <dbReference type="EMBL" id="SFL71609.1"/>
    </source>
</evidence>
<accession>A0A1I4JYF7</accession>
<dbReference type="EMBL" id="FOTK01000009">
    <property type="protein sequence ID" value="SFL71609.1"/>
    <property type="molecule type" value="Genomic_DNA"/>
</dbReference>
<dbReference type="STRING" id="582667.SAMN05192568_100949"/>
<proteinExistence type="predicted"/>
<evidence type="ECO:0000256" key="2">
    <source>
        <dbReference type="SAM" id="SignalP"/>
    </source>
</evidence>
<dbReference type="RefSeq" id="WP_092040062.1">
    <property type="nucleotide sequence ID" value="NZ_FOTK01000009.1"/>
</dbReference>
<dbReference type="OrthoDB" id="9789237at2"/>
<name>A0A1I4JYF7_9HYPH</name>
<keyword evidence="2" id="KW-0732">Signal</keyword>